<keyword evidence="8" id="KW-0472">Membrane</keyword>
<feature type="compositionally biased region" description="Basic and acidic residues" evidence="10">
    <location>
        <begin position="87"/>
        <end position="100"/>
    </location>
</feature>
<dbReference type="CDD" id="cd00170">
    <property type="entry name" value="SEC14"/>
    <property type="match status" value="1"/>
</dbReference>
<feature type="region of interest" description="Disordered" evidence="10">
    <location>
        <begin position="164"/>
        <end position="223"/>
    </location>
</feature>
<dbReference type="InterPro" id="IPR056794">
    <property type="entry name" value="PATL1-6_C_GOLD"/>
</dbReference>
<dbReference type="InterPro" id="IPR011074">
    <property type="entry name" value="CRAL/TRIO_N_dom"/>
</dbReference>
<feature type="region of interest" description="Disordered" evidence="10">
    <location>
        <begin position="66"/>
        <end position="100"/>
    </location>
</feature>
<feature type="compositionally biased region" description="Basic and acidic residues" evidence="10">
    <location>
        <begin position="164"/>
        <end position="198"/>
    </location>
</feature>
<dbReference type="GO" id="GO:0005737">
    <property type="term" value="C:cytoplasm"/>
    <property type="evidence" value="ECO:0007669"/>
    <property type="project" value="UniProtKB-SubCell"/>
</dbReference>
<gene>
    <name evidence="13" type="primary">PATL4</name>
    <name evidence="13" type="ORF">g.120764</name>
</gene>
<evidence type="ECO:0000256" key="1">
    <source>
        <dbReference type="ARBA" id="ARBA00004370"/>
    </source>
</evidence>
<evidence type="ECO:0000256" key="3">
    <source>
        <dbReference type="ARBA" id="ARBA00007155"/>
    </source>
</evidence>
<dbReference type="PANTHER" id="PTHR45932:SF2">
    <property type="entry name" value="PATELLIN-4"/>
    <property type="match status" value="1"/>
</dbReference>
<dbReference type="InterPro" id="IPR044834">
    <property type="entry name" value="PATL"/>
</dbReference>
<dbReference type="PANTHER" id="PTHR45932">
    <property type="entry name" value="PATELLIN-1"/>
    <property type="match status" value="1"/>
</dbReference>
<dbReference type="InterPro" id="IPR001251">
    <property type="entry name" value="CRAL-TRIO_dom"/>
</dbReference>
<evidence type="ECO:0000256" key="7">
    <source>
        <dbReference type="ARBA" id="ARBA00023121"/>
    </source>
</evidence>
<evidence type="ECO:0000256" key="5">
    <source>
        <dbReference type="ARBA" id="ARBA00022490"/>
    </source>
</evidence>
<evidence type="ECO:0000256" key="8">
    <source>
        <dbReference type="ARBA" id="ARBA00023136"/>
    </source>
</evidence>
<evidence type="ECO:0000313" key="13">
    <source>
        <dbReference type="EMBL" id="JAT61255.1"/>
    </source>
</evidence>
<evidence type="ECO:0000259" key="11">
    <source>
        <dbReference type="PROSITE" id="PS50191"/>
    </source>
</evidence>
<dbReference type="Pfam" id="PF03765">
    <property type="entry name" value="CRAL_TRIO_N"/>
    <property type="match status" value="1"/>
</dbReference>
<sequence>VAPPSPSPSSPRTRRRTAEKGRRIRRRRRRSLYREPSYLAVATMTAAAMVEDATLAATRQEEAERKVVVEEDAEEQTKVAVAVASEEEGKKPEGDGEDTRMAVEEDGEVGKAVLGVVQKSCSFKEESNYLSDLRENERRALRELRAKVEEGILGNTIFGWEEKEVEKKDGKEEGEKNKPPEEMAMHGEEEEELVKPGDTEVPVGGEAKSKEPINEEAKSEEPINGEAKLEEPINGEAEAIDPDICLWGVPLLPSKGLEKTDVVLLKFLRAREFKVEAAMEMLRGTLRWRREARIDAILEEEEEGEAPVGPGLEAAAYMDGTDREGHPVCYNVYGVFQDRALYEAAFGSEERVERFLRWRFRLMEKGIQKLDLRPGGAASILQITDLKNSPGVSKKELRAAMKRAVGLLQDNYPELVARNIFINVPFWYYAFNALLSPFLTQRTKSKFVFARPSKVTETLLKYIPAEDIPICYGGLKWENDTEFSVPDGGVSELMVKGGSVENVEIPVPEVGTTVVWDLTVLGWEVNYKEEFVPTDEGSYTILLQKGKKIGSQEEPIRNSFRNNEPGKIVLIIENNTFWKKKVLFRYKAKGSS</sequence>
<feature type="compositionally biased region" description="Basic and acidic residues" evidence="10">
    <location>
        <begin position="207"/>
        <end position="223"/>
    </location>
</feature>
<feature type="domain" description="CRAL-TRIO" evidence="11">
    <location>
        <begin position="305"/>
        <end position="480"/>
    </location>
</feature>
<dbReference type="GO" id="GO:0008289">
    <property type="term" value="F:lipid binding"/>
    <property type="evidence" value="ECO:0007669"/>
    <property type="project" value="UniProtKB-KW"/>
</dbReference>
<evidence type="ECO:0000256" key="4">
    <source>
        <dbReference type="ARBA" id="ARBA00022448"/>
    </source>
</evidence>
<organism evidence="13">
    <name type="scientific">Anthurium amnicola</name>
    <dbReference type="NCBI Taxonomy" id="1678845"/>
    <lineage>
        <taxon>Eukaryota</taxon>
        <taxon>Viridiplantae</taxon>
        <taxon>Streptophyta</taxon>
        <taxon>Embryophyta</taxon>
        <taxon>Tracheophyta</taxon>
        <taxon>Spermatophyta</taxon>
        <taxon>Magnoliopsida</taxon>
        <taxon>Liliopsida</taxon>
        <taxon>Araceae</taxon>
        <taxon>Pothoideae</taxon>
        <taxon>Potheae</taxon>
        <taxon>Anthurium</taxon>
    </lineage>
</organism>
<feature type="region of interest" description="Disordered" evidence="10">
    <location>
        <begin position="1"/>
        <end position="31"/>
    </location>
</feature>
<comment type="similarity">
    <text evidence="3">Belongs to the patellin family.</text>
</comment>
<keyword evidence="5" id="KW-0963">Cytoplasm</keyword>
<dbReference type="Gene3D" id="3.40.525.10">
    <property type="entry name" value="CRAL-TRIO lipid binding domain"/>
    <property type="match status" value="1"/>
</dbReference>
<evidence type="ECO:0000256" key="2">
    <source>
        <dbReference type="ARBA" id="ARBA00004496"/>
    </source>
</evidence>
<dbReference type="GO" id="GO:0051301">
    <property type="term" value="P:cell division"/>
    <property type="evidence" value="ECO:0007669"/>
    <property type="project" value="UniProtKB-KW"/>
</dbReference>
<keyword evidence="7" id="KW-0446">Lipid-binding</keyword>
<dbReference type="GO" id="GO:0016020">
    <property type="term" value="C:membrane"/>
    <property type="evidence" value="ECO:0007669"/>
    <property type="project" value="UniProtKB-SubCell"/>
</dbReference>
<dbReference type="AlphaFoldDB" id="A0A1D1Z2U8"/>
<evidence type="ECO:0000256" key="6">
    <source>
        <dbReference type="ARBA" id="ARBA00022618"/>
    </source>
</evidence>
<keyword evidence="9" id="KW-0131">Cell cycle</keyword>
<dbReference type="SUPFAM" id="SSF52087">
    <property type="entry name" value="CRAL/TRIO domain"/>
    <property type="match status" value="1"/>
</dbReference>
<dbReference type="EMBL" id="GDJX01006681">
    <property type="protein sequence ID" value="JAT61255.1"/>
    <property type="molecule type" value="Transcribed_RNA"/>
</dbReference>
<keyword evidence="4" id="KW-0813">Transport</keyword>
<evidence type="ECO:0000256" key="9">
    <source>
        <dbReference type="ARBA" id="ARBA00023306"/>
    </source>
</evidence>
<dbReference type="Pfam" id="PF25099">
    <property type="entry name" value="GOLD_PATL1_C"/>
    <property type="match status" value="1"/>
</dbReference>
<dbReference type="SUPFAM" id="SSF46938">
    <property type="entry name" value="CRAL/TRIO N-terminal domain"/>
    <property type="match status" value="1"/>
</dbReference>
<evidence type="ECO:0000259" key="12">
    <source>
        <dbReference type="PROSITE" id="PS50866"/>
    </source>
</evidence>
<reference evidence="13" key="1">
    <citation type="submission" date="2015-07" db="EMBL/GenBank/DDBJ databases">
        <title>Transcriptome Assembly of Anthurium amnicola.</title>
        <authorList>
            <person name="Suzuki J."/>
        </authorList>
    </citation>
    <scope>NUCLEOTIDE SEQUENCE</scope>
</reference>
<dbReference type="InterPro" id="IPR036865">
    <property type="entry name" value="CRAL-TRIO_dom_sf"/>
</dbReference>
<dbReference type="PROSITE" id="PS50866">
    <property type="entry name" value="GOLD"/>
    <property type="match status" value="1"/>
</dbReference>
<feature type="non-terminal residue" evidence="13">
    <location>
        <position position="1"/>
    </location>
</feature>
<dbReference type="Gene3D" id="2.60.120.680">
    <property type="entry name" value="GOLD domain"/>
    <property type="match status" value="1"/>
</dbReference>
<dbReference type="InterPro" id="IPR009038">
    <property type="entry name" value="GOLD_dom"/>
</dbReference>
<accession>A0A1D1Z2U8</accession>
<name>A0A1D1Z2U8_9ARAE</name>
<dbReference type="SMART" id="SM01100">
    <property type="entry name" value="CRAL_TRIO_N"/>
    <property type="match status" value="1"/>
</dbReference>
<evidence type="ECO:0000256" key="10">
    <source>
        <dbReference type="SAM" id="MobiDB-lite"/>
    </source>
</evidence>
<feature type="compositionally biased region" description="Basic residues" evidence="10">
    <location>
        <begin position="22"/>
        <end position="31"/>
    </location>
</feature>
<dbReference type="Pfam" id="PF00650">
    <property type="entry name" value="CRAL_TRIO"/>
    <property type="match status" value="1"/>
</dbReference>
<feature type="domain" description="GOLD" evidence="12">
    <location>
        <begin position="456"/>
        <end position="588"/>
    </location>
</feature>
<protein>
    <submittedName>
        <fullName evidence="13">Patellin-4</fullName>
    </submittedName>
</protein>
<comment type="subcellular location">
    <subcellularLocation>
        <location evidence="2">Cytoplasm</location>
    </subcellularLocation>
    <subcellularLocation>
        <location evidence="1">Membrane</location>
    </subcellularLocation>
</comment>
<dbReference type="SMART" id="SM00516">
    <property type="entry name" value="SEC14"/>
    <property type="match status" value="1"/>
</dbReference>
<proteinExistence type="inferred from homology"/>
<dbReference type="PROSITE" id="PS50191">
    <property type="entry name" value="CRAL_TRIO"/>
    <property type="match status" value="1"/>
</dbReference>
<keyword evidence="6" id="KW-0132">Cell division</keyword>
<dbReference type="InterPro" id="IPR036273">
    <property type="entry name" value="CRAL/TRIO_N_dom_sf"/>
</dbReference>